<dbReference type="SMART" id="SM00382">
    <property type="entry name" value="AAA"/>
    <property type="match status" value="1"/>
</dbReference>
<dbReference type="GO" id="GO:0140359">
    <property type="term" value="F:ABC-type transporter activity"/>
    <property type="evidence" value="ECO:0007669"/>
    <property type="project" value="InterPro"/>
</dbReference>
<evidence type="ECO:0000259" key="5">
    <source>
        <dbReference type="PROSITE" id="PS50893"/>
    </source>
</evidence>
<name>A0A0W0XXV3_9GAMM</name>
<protein>
    <submittedName>
        <fullName evidence="6">ABC transporter of LPS O-antigen</fullName>
    </submittedName>
</protein>
<keyword evidence="2" id="KW-0813">Transport</keyword>
<dbReference type="PROSITE" id="PS50893">
    <property type="entry name" value="ABC_TRANSPORTER_2"/>
    <property type="match status" value="1"/>
</dbReference>
<proteinExistence type="inferred from homology"/>
<dbReference type="STRING" id="458.Lrub_0630"/>
<evidence type="ECO:0000256" key="3">
    <source>
        <dbReference type="ARBA" id="ARBA00022741"/>
    </source>
</evidence>
<keyword evidence="4" id="KW-0067">ATP-binding</keyword>
<dbReference type="Gene3D" id="2.70.50.60">
    <property type="entry name" value="abc- transporter (atp binding component) like domain"/>
    <property type="match status" value="1"/>
</dbReference>
<accession>A0A0W0XXV3</accession>
<gene>
    <name evidence="6" type="primary">wzt</name>
    <name evidence="6" type="ORF">Lrub_0630</name>
</gene>
<reference evidence="6 7" key="1">
    <citation type="submission" date="2015-11" db="EMBL/GenBank/DDBJ databases">
        <title>Genomic analysis of 38 Legionella species identifies large and diverse effector repertoires.</title>
        <authorList>
            <person name="Burstein D."/>
            <person name="Amaro F."/>
            <person name="Zusman T."/>
            <person name="Lifshitz Z."/>
            <person name="Cohen O."/>
            <person name="Gilbert J.A."/>
            <person name="Pupko T."/>
            <person name="Shuman H.A."/>
            <person name="Segal G."/>
        </authorList>
    </citation>
    <scope>NUCLEOTIDE SEQUENCE [LARGE SCALE GENOMIC DNA]</scope>
    <source>
        <strain evidence="6 7">WA-270A-C2</strain>
    </source>
</reference>
<dbReference type="SUPFAM" id="SSF52540">
    <property type="entry name" value="P-loop containing nucleoside triphosphate hydrolases"/>
    <property type="match status" value="1"/>
</dbReference>
<sequence length="472" mass="53809">MNLHDKAIEFKNVDKTYKLYNTPWQMMLDALGLSKGNNYQQFFALKNVNLTIYKGERLGIVGRNGAGKSTLLKLMTGNFLPTQGDVTVNGKIQALMSTGLGFHPEFTGLENIKASLIYNGLTQDQYNEAVEDIIDFVELGDFLYQPIKTYSLGMQSRLYFATATAIKPDILIVDEVLGAGDAYFSAKSADRMKKLTGSGCTLLLVSHSTAQVLQFCETAIWLECGEIVMQGKAIDIVKRYEEYTKRLEIENQVNSKLSNKKPTPIIQSKWLREKLLIQVISQHTSTDSEKSDLLLNVIDQKDRDVSRWPSLIAGLKIKEIRLLDRFSEEISEINSGDELTIQFTIRADKKDKFDVYFVVLLFTEDGRWLSRHCSQKYTFELHESDEATVKLVYKNTLLGNGKYIFSAAIYQTLDLYDLSTATYYDLLSRSYQFEVKGKYKDDCTLFYHPAEWCISEDDNNKIQPAELFSEID</sequence>
<feature type="domain" description="ABC transporter" evidence="5">
    <location>
        <begin position="28"/>
        <end position="249"/>
    </location>
</feature>
<dbReference type="Proteomes" id="UP000054608">
    <property type="component" value="Unassembled WGS sequence"/>
</dbReference>
<dbReference type="GO" id="GO:0005524">
    <property type="term" value="F:ATP binding"/>
    <property type="evidence" value="ECO:0007669"/>
    <property type="project" value="UniProtKB-KW"/>
</dbReference>
<dbReference type="PANTHER" id="PTHR46743">
    <property type="entry name" value="TEICHOIC ACIDS EXPORT ATP-BINDING PROTEIN TAGH"/>
    <property type="match status" value="1"/>
</dbReference>
<evidence type="ECO:0000256" key="4">
    <source>
        <dbReference type="ARBA" id="ARBA00022840"/>
    </source>
</evidence>
<comment type="caution">
    <text evidence="6">The sequence shown here is derived from an EMBL/GenBank/DDBJ whole genome shotgun (WGS) entry which is preliminary data.</text>
</comment>
<dbReference type="InterPro" id="IPR015860">
    <property type="entry name" value="ABC_transpr_TagH-like"/>
</dbReference>
<dbReference type="GO" id="GO:0016020">
    <property type="term" value="C:membrane"/>
    <property type="evidence" value="ECO:0007669"/>
    <property type="project" value="InterPro"/>
</dbReference>
<evidence type="ECO:0000256" key="1">
    <source>
        <dbReference type="ARBA" id="ARBA00005417"/>
    </source>
</evidence>
<dbReference type="Pfam" id="PF14524">
    <property type="entry name" value="Wzt_C"/>
    <property type="match status" value="1"/>
</dbReference>
<organism evidence="6 7">
    <name type="scientific">Legionella rubrilucens</name>
    <dbReference type="NCBI Taxonomy" id="458"/>
    <lineage>
        <taxon>Bacteria</taxon>
        <taxon>Pseudomonadati</taxon>
        <taxon>Pseudomonadota</taxon>
        <taxon>Gammaproteobacteria</taxon>
        <taxon>Legionellales</taxon>
        <taxon>Legionellaceae</taxon>
        <taxon>Legionella</taxon>
    </lineage>
</organism>
<dbReference type="InterPro" id="IPR027417">
    <property type="entry name" value="P-loop_NTPase"/>
</dbReference>
<dbReference type="CDD" id="cd03220">
    <property type="entry name" value="ABC_KpsT_Wzt"/>
    <property type="match status" value="1"/>
</dbReference>
<dbReference type="AlphaFoldDB" id="A0A0W0XXV3"/>
<dbReference type="PANTHER" id="PTHR46743:SF2">
    <property type="entry name" value="TEICHOIC ACIDS EXPORT ATP-BINDING PROTEIN TAGH"/>
    <property type="match status" value="1"/>
</dbReference>
<dbReference type="InterPro" id="IPR003439">
    <property type="entry name" value="ABC_transporter-like_ATP-bd"/>
</dbReference>
<dbReference type="GO" id="GO:0016887">
    <property type="term" value="F:ATP hydrolysis activity"/>
    <property type="evidence" value="ECO:0007669"/>
    <property type="project" value="InterPro"/>
</dbReference>
<dbReference type="InterPro" id="IPR029439">
    <property type="entry name" value="Wzt_C"/>
</dbReference>
<keyword evidence="7" id="KW-1185">Reference proteome</keyword>
<dbReference type="CDD" id="cd10147">
    <property type="entry name" value="Wzt_C-like"/>
    <property type="match status" value="1"/>
</dbReference>
<evidence type="ECO:0000313" key="7">
    <source>
        <dbReference type="Proteomes" id="UP000054608"/>
    </source>
</evidence>
<dbReference type="InterPro" id="IPR003593">
    <property type="entry name" value="AAA+_ATPase"/>
</dbReference>
<dbReference type="EMBL" id="LNYT01000006">
    <property type="protein sequence ID" value="KTD49531.1"/>
    <property type="molecule type" value="Genomic_DNA"/>
</dbReference>
<evidence type="ECO:0000256" key="2">
    <source>
        <dbReference type="ARBA" id="ARBA00022448"/>
    </source>
</evidence>
<evidence type="ECO:0000313" key="6">
    <source>
        <dbReference type="EMBL" id="KTD49531.1"/>
    </source>
</evidence>
<dbReference type="Pfam" id="PF00005">
    <property type="entry name" value="ABC_tran"/>
    <property type="match status" value="1"/>
</dbReference>
<dbReference type="PATRIC" id="fig|458.5.peg.654"/>
<keyword evidence="3" id="KW-0547">Nucleotide-binding</keyword>
<dbReference type="RefSeq" id="WP_058530749.1">
    <property type="nucleotide sequence ID" value="NZ_CAAAIN010000011.1"/>
</dbReference>
<comment type="similarity">
    <text evidence="1">Belongs to the ABC transporter superfamily.</text>
</comment>
<dbReference type="Gene3D" id="3.40.50.300">
    <property type="entry name" value="P-loop containing nucleotide triphosphate hydrolases"/>
    <property type="match status" value="1"/>
</dbReference>
<dbReference type="InterPro" id="IPR050683">
    <property type="entry name" value="Bact_Polysacc_Export_ATP-bd"/>
</dbReference>